<organism evidence="2 3">
    <name type="scientific">Panagrellus redivivus</name>
    <name type="common">Microworm</name>
    <dbReference type="NCBI Taxonomy" id="6233"/>
    <lineage>
        <taxon>Eukaryota</taxon>
        <taxon>Metazoa</taxon>
        <taxon>Ecdysozoa</taxon>
        <taxon>Nematoda</taxon>
        <taxon>Chromadorea</taxon>
        <taxon>Rhabditida</taxon>
        <taxon>Tylenchina</taxon>
        <taxon>Panagrolaimomorpha</taxon>
        <taxon>Panagrolaimoidea</taxon>
        <taxon>Panagrolaimidae</taxon>
        <taxon>Panagrellus</taxon>
    </lineage>
</organism>
<accession>A0A7E4V936</accession>
<dbReference type="AlphaFoldDB" id="A0A7E4V936"/>
<evidence type="ECO:0000256" key="1">
    <source>
        <dbReference type="SAM" id="Phobius"/>
    </source>
</evidence>
<sequence length="154" mass="17563">MPWGLDVVFKFTDYMYLPVAGFYQVSRIVLLIIVITLNNRFGKKLSELASPRVVEFHKMLTKTIHTNVLFTLIFTRLPMVFTFAATVVCNTDLINVTVTVATCLQQTVMVVEMLITLYHVKPYRQFVVGLLKVEVVPVWVIASTTANSIRTVKY</sequence>
<reference evidence="3" key="2">
    <citation type="submission" date="2020-10" db="UniProtKB">
        <authorList>
            <consortium name="WormBaseParasite"/>
        </authorList>
    </citation>
    <scope>IDENTIFICATION</scope>
</reference>
<dbReference type="WBParaSite" id="Pan_g1749.t1">
    <property type="protein sequence ID" value="Pan_g1749.t1"/>
    <property type="gene ID" value="Pan_g1749"/>
</dbReference>
<feature type="transmembrane region" description="Helical" evidence="1">
    <location>
        <begin position="68"/>
        <end position="88"/>
    </location>
</feature>
<proteinExistence type="predicted"/>
<feature type="transmembrane region" description="Helical" evidence="1">
    <location>
        <begin position="94"/>
        <end position="115"/>
    </location>
</feature>
<protein>
    <submittedName>
        <fullName evidence="3">G protein-coupled receptor</fullName>
    </submittedName>
</protein>
<name>A0A7E4V936_PANRE</name>
<keyword evidence="1" id="KW-0812">Transmembrane</keyword>
<keyword evidence="1" id="KW-1133">Transmembrane helix</keyword>
<keyword evidence="1" id="KW-0472">Membrane</keyword>
<dbReference type="Proteomes" id="UP000492821">
    <property type="component" value="Unassembled WGS sequence"/>
</dbReference>
<keyword evidence="2" id="KW-1185">Reference proteome</keyword>
<reference evidence="2" key="1">
    <citation type="journal article" date="2013" name="Genetics">
        <title>The draft genome and transcriptome of Panagrellus redivivus are shaped by the harsh demands of a free-living lifestyle.</title>
        <authorList>
            <person name="Srinivasan J."/>
            <person name="Dillman A.R."/>
            <person name="Macchietto M.G."/>
            <person name="Heikkinen L."/>
            <person name="Lakso M."/>
            <person name="Fracchia K.M."/>
            <person name="Antoshechkin I."/>
            <person name="Mortazavi A."/>
            <person name="Wong G."/>
            <person name="Sternberg P.W."/>
        </authorList>
    </citation>
    <scope>NUCLEOTIDE SEQUENCE [LARGE SCALE GENOMIC DNA]</scope>
    <source>
        <strain evidence="2">MT8872</strain>
    </source>
</reference>
<evidence type="ECO:0000313" key="3">
    <source>
        <dbReference type="WBParaSite" id="Pan_g1749.t1"/>
    </source>
</evidence>
<evidence type="ECO:0000313" key="2">
    <source>
        <dbReference type="Proteomes" id="UP000492821"/>
    </source>
</evidence>
<feature type="transmembrane region" description="Helical" evidence="1">
    <location>
        <begin position="15"/>
        <end position="37"/>
    </location>
</feature>